<dbReference type="EMBL" id="JAFBMS010000023">
    <property type="protein sequence ID" value="KAG9343445.1"/>
    <property type="molecule type" value="Genomic_DNA"/>
</dbReference>
<evidence type="ECO:0000313" key="2">
    <source>
        <dbReference type="Proteomes" id="UP000824540"/>
    </source>
</evidence>
<sequence>MSSFWRGARLPHLFYLAPQNLSAVICASPSNTCIVAKGRRAETCGGVISRKPSAV</sequence>
<name>A0A8T2NSV8_9TELE</name>
<gene>
    <name evidence="1" type="ORF">JZ751_013609</name>
</gene>
<comment type="caution">
    <text evidence="1">The sequence shown here is derived from an EMBL/GenBank/DDBJ whole genome shotgun (WGS) entry which is preliminary data.</text>
</comment>
<dbReference type="AlphaFoldDB" id="A0A8T2NSV8"/>
<accession>A0A8T2NSV8</accession>
<dbReference type="Proteomes" id="UP000824540">
    <property type="component" value="Unassembled WGS sequence"/>
</dbReference>
<proteinExistence type="predicted"/>
<keyword evidence="2" id="KW-1185">Reference proteome</keyword>
<protein>
    <submittedName>
        <fullName evidence="1">Uncharacterized protein</fullName>
    </submittedName>
</protein>
<evidence type="ECO:0000313" key="1">
    <source>
        <dbReference type="EMBL" id="KAG9343445.1"/>
    </source>
</evidence>
<organism evidence="1 2">
    <name type="scientific">Albula glossodonta</name>
    <name type="common">roundjaw bonefish</name>
    <dbReference type="NCBI Taxonomy" id="121402"/>
    <lineage>
        <taxon>Eukaryota</taxon>
        <taxon>Metazoa</taxon>
        <taxon>Chordata</taxon>
        <taxon>Craniata</taxon>
        <taxon>Vertebrata</taxon>
        <taxon>Euteleostomi</taxon>
        <taxon>Actinopterygii</taxon>
        <taxon>Neopterygii</taxon>
        <taxon>Teleostei</taxon>
        <taxon>Albuliformes</taxon>
        <taxon>Albulidae</taxon>
        <taxon>Albula</taxon>
    </lineage>
</organism>
<reference evidence="1" key="1">
    <citation type="thesis" date="2021" institute="BYU ScholarsArchive" country="Provo, UT, USA">
        <title>Applications of and Algorithms for Genome Assembly and Genomic Analyses with an Emphasis on Marine Teleosts.</title>
        <authorList>
            <person name="Pickett B.D."/>
        </authorList>
    </citation>
    <scope>NUCLEOTIDE SEQUENCE</scope>
    <source>
        <strain evidence="1">HI-2016</strain>
    </source>
</reference>